<feature type="region of interest" description="Disordered" evidence="1">
    <location>
        <begin position="1"/>
        <end position="124"/>
    </location>
</feature>
<evidence type="ECO:0000313" key="2">
    <source>
        <dbReference type="EMBL" id="KAJ8980319.1"/>
    </source>
</evidence>
<accession>A0ABQ9JRW3</accession>
<organism evidence="2 3">
    <name type="scientific">Molorchus minor</name>
    <dbReference type="NCBI Taxonomy" id="1323400"/>
    <lineage>
        <taxon>Eukaryota</taxon>
        <taxon>Metazoa</taxon>
        <taxon>Ecdysozoa</taxon>
        <taxon>Arthropoda</taxon>
        <taxon>Hexapoda</taxon>
        <taxon>Insecta</taxon>
        <taxon>Pterygota</taxon>
        <taxon>Neoptera</taxon>
        <taxon>Endopterygota</taxon>
        <taxon>Coleoptera</taxon>
        <taxon>Polyphaga</taxon>
        <taxon>Cucujiformia</taxon>
        <taxon>Chrysomeloidea</taxon>
        <taxon>Cerambycidae</taxon>
        <taxon>Lamiinae</taxon>
        <taxon>Monochamini</taxon>
        <taxon>Molorchus</taxon>
    </lineage>
</organism>
<keyword evidence="3" id="KW-1185">Reference proteome</keyword>
<dbReference type="EMBL" id="JAPWTJ010000267">
    <property type="protein sequence ID" value="KAJ8980319.1"/>
    <property type="molecule type" value="Genomic_DNA"/>
</dbReference>
<proteinExistence type="predicted"/>
<evidence type="ECO:0000256" key="1">
    <source>
        <dbReference type="SAM" id="MobiDB-lite"/>
    </source>
</evidence>
<gene>
    <name evidence="2" type="ORF">NQ317_009341</name>
</gene>
<dbReference type="Proteomes" id="UP001162164">
    <property type="component" value="Unassembled WGS sequence"/>
</dbReference>
<feature type="compositionally biased region" description="Basic and acidic residues" evidence="1">
    <location>
        <begin position="55"/>
        <end position="70"/>
    </location>
</feature>
<sequence length="124" mass="13992">MFPRNRRPLLKEAETLNIKSHPDVNGEQEKTPPAGEFPALPLSIQPAPTPTNNRPEWENRSQETEADGERVKKRRRPSGERSSLSSPAAGEREEIPEPPPSVEKFSATNRDDFDKPPRPQNLFS</sequence>
<protein>
    <submittedName>
        <fullName evidence="2">Uncharacterized protein</fullName>
    </submittedName>
</protein>
<feature type="compositionally biased region" description="Basic and acidic residues" evidence="1">
    <location>
        <begin position="9"/>
        <end position="30"/>
    </location>
</feature>
<reference evidence="2" key="1">
    <citation type="journal article" date="2023" name="Insect Mol. Biol.">
        <title>Genome sequencing provides insights into the evolution of gene families encoding plant cell wall-degrading enzymes in longhorned beetles.</title>
        <authorList>
            <person name="Shin N.R."/>
            <person name="Okamura Y."/>
            <person name="Kirsch R."/>
            <person name="Pauchet Y."/>
        </authorList>
    </citation>
    <scope>NUCLEOTIDE SEQUENCE</scope>
    <source>
        <strain evidence="2">MMC_N1</strain>
    </source>
</reference>
<comment type="caution">
    <text evidence="2">The sequence shown here is derived from an EMBL/GenBank/DDBJ whole genome shotgun (WGS) entry which is preliminary data.</text>
</comment>
<name>A0ABQ9JRW3_9CUCU</name>
<evidence type="ECO:0000313" key="3">
    <source>
        <dbReference type="Proteomes" id="UP001162164"/>
    </source>
</evidence>